<evidence type="ECO:0000256" key="5">
    <source>
        <dbReference type="ARBA" id="ARBA00022679"/>
    </source>
</evidence>
<dbReference type="GO" id="GO:0004719">
    <property type="term" value="F:protein-L-isoaspartate (D-aspartate) O-methyltransferase activity"/>
    <property type="evidence" value="ECO:0007669"/>
    <property type="project" value="UniProtKB-EC"/>
</dbReference>
<dbReference type="EC" id="2.1.1.77" evidence="7"/>
<keyword evidence="4 7" id="KW-0489">Methyltransferase</keyword>
<dbReference type="PANTHER" id="PTHR11579">
    <property type="entry name" value="PROTEIN-L-ISOASPARTATE O-METHYLTRANSFERASE"/>
    <property type="match status" value="1"/>
</dbReference>
<dbReference type="Gene3D" id="3.40.50.150">
    <property type="entry name" value="Vaccinia Virus protein VP39"/>
    <property type="match status" value="1"/>
</dbReference>
<evidence type="ECO:0000256" key="6">
    <source>
        <dbReference type="ARBA" id="ARBA00022691"/>
    </source>
</evidence>
<protein>
    <recommendedName>
        <fullName evidence="7">Protein-L-isoaspartate O-methyltransferase</fullName>
        <ecNumber evidence="7">2.1.1.77</ecNumber>
    </recommendedName>
    <alternativeName>
        <fullName evidence="7">L-isoaspartyl protein carboxyl methyltransferase</fullName>
    </alternativeName>
    <alternativeName>
        <fullName evidence="7">Protein L-isoaspartyl methyltransferase</fullName>
    </alternativeName>
    <alternativeName>
        <fullName evidence="7">Protein-beta-aspartate methyltransferase</fullName>
        <shortName evidence="7">PIMT</shortName>
    </alternativeName>
</protein>
<evidence type="ECO:0000256" key="3">
    <source>
        <dbReference type="ARBA" id="ARBA00022490"/>
    </source>
</evidence>
<dbReference type="InterPro" id="IPR029063">
    <property type="entry name" value="SAM-dependent_MTases_sf"/>
</dbReference>
<dbReference type="Proteomes" id="UP001165267">
    <property type="component" value="Unassembled WGS sequence"/>
</dbReference>
<keyword evidence="6 7" id="KW-0949">S-adenosyl-L-methionine</keyword>
<dbReference type="EMBL" id="JANKHG010000017">
    <property type="protein sequence ID" value="MCR2746801.1"/>
    <property type="molecule type" value="Genomic_DNA"/>
</dbReference>
<dbReference type="NCBIfam" id="NF001453">
    <property type="entry name" value="PRK00312.1"/>
    <property type="match status" value="1"/>
</dbReference>
<dbReference type="PANTHER" id="PTHR11579:SF0">
    <property type="entry name" value="PROTEIN-L-ISOASPARTATE(D-ASPARTATE) O-METHYLTRANSFERASE"/>
    <property type="match status" value="1"/>
</dbReference>
<evidence type="ECO:0000256" key="7">
    <source>
        <dbReference type="HAMAP-Rule" id="MF_00090"/>
    </source>
</evidence>
<name>A0ABT1XHM9_9BURK</name>
<dbReference type="NCBIfam" id="TIGR00080">
    <property type="entry name" value="pimt"/>
    <property type="match status" value="1"/>
</dbReference>
<keyword evidence="5 7" id="KW-0808">Transferase</keyword>
<evidence type="ECO:0000256" key="2">
    <source>
        <dbReference type="ARBA" id="ARBA00005369"/>
    </source>
</evidence>
<sequence length="253" mass="27810">MAVKQEDMDQKPRFKPAPALITQSARKLDRIPERIGGSSLTSERARSHLVQKLKTLGIANQQVLDVIGAVPRHLFVDEGFASRAYEDAALPIGHQQTISRPFTVARFAEYALDGRKELDNVLEVGAGCGYQAAVFAHIAKRVVSIERIEALYDKALRNLKLAGFQKVKVIHGDGLAGLPAQAPFDVIIVAAAGLEIPQALLKQLKIGGRLIVPVADQNQQNLVIVDRLAIDKWHREKKDLVKFVPLLQGTRIV</sequence>
<dbReference type="PROSITE" id="PS01279">
    <property type="entry name" value="PCMT"/>
    <property type="match status" value="1"/>
</dbReference>
<evidence type="ECO:0000313" key="9">
    <source>
        <dbReference type="Proteomes" id="UP001165267"/>
    </source>
</evidence>
<comment type="caution">
    <text evidence="8">The sequence shown here is derived from an EMBL/GenBank/DDBJ whole genome shotgun (WGS) entry which is preliminary data.</text>
</comment>
<comment type="function">
    <text evidence="7">Catalyzes the methyl esterification of L-isoaspartyl residues in peptides and proteins that result from spontaneous decomposition of normal L-aspartyl and L-asparaginyl residues. It plays a role in the repair and/or degradation of damaged proteins.</text>
</comment>
<dbReference type="Pfam" id="PF01135">
    <property type="entry name" value="PCMT"/>
    <property type="match status" value="1"/>
</dbReference>
<dbReference type="GO" id="GO:0032259">
    <property type="term" value="P:methylation"/>
    <property type="evidence" value="ECO:0007669"/>
    <property type="project" value="UniProtKB-KW"/>
</dbReference>
<evidence type="ECO:0000256" key="4">
    <source>
        <dbReference type="ARBA" id="ARBA00022603"/>
    </source>
</evidence>
<feature type="active site" evidence="7">
    <location>
        <position position="99"/>
    </location>
</feature>
<dbReference type="InterPro" id="IPR000682">
    <property type="entry name" value="PCMT"/>
</dbReference>
<evidence type="ECO:0000313" key="8">
    <source>
        <dbReference type="EMBL" id="MCR2746801.1"/>
    </source>
</evidence>
<reference evidence="8" key="1">
    <citation type="submission" date="2022-07" db="EMBL/GenBank/DDBJ databases">
        <authorList>
            <person name="Xamxidin M."/>
        </authorList>
    </citation>
    <scope>NUCLEOTIDE SEQUENCE</scope>
    <source>
        <strain evidence="8">YS8-69</strain>
    </source>
</reference>
<dbReference type="CDD" id="cd02440">
    <property type="entry name" value="AdoMet_MTases"/>
    <property type="match status" value="1"/>
</dbReference>
<gene>
    <name evidence="7" type="primary">pcm</name>
    <name evidence="8" type="ORF">NSP04_09085</name>
</gene>
<proteinExistence type="inferred from homology"/>
<organism evidence="8 9">
    <name type="scientific">Limnobacter parvus</name>
    <dbReference type="NCBI Taxonomy" id="2939690"/>
    <lineage>
        <taxon>Bacteria</taxon>
        <taxon>Pseudomonadati</taxon>
        <taxon>Pseudomonadota</taxon>
        <taxon>Betaproteobacteria</taxon>
        <taxon>Burkholderiales</taxon>
        <taxon>Burkholderiaceae</taxon>
        <taxon>Limnobacter</taxon>
    </lineage>
</organism>
<accession>A0ABT1XHM9</accession>
<dbReference type="RefSeq" id="WP_257512013.1">
    <property type="nucleotide sequence ID" value="NZ_JANKHG010000017.1"/>
</dbReference>
<comment type="catalytic activity">
    <reaction evidence="7">
        <text>[protein]-L-isoaspartate + S-adenosyl-L-methionine = [protein]-L-isoaspartate alpha-methyl ester + S-adenosyl-L-homocysteine</text>
        <dbReference type="Rhea" id="RHEA:12705"/>
        <dbReference type="Rhea" id="RHEA-COMP:12143"/>
        <dbReference type="Rhea" id="RHEA-COMP:12144"/>
        <dbReference type="ChEBI" id="CHEBI:57856"/>
        <dbReference type="ChEBI" id="CHEBI:59789"/>
        <dbReference type="ChEBI" id="CHEBI:90596"/>
        <dbReference type="ChEBI" id="CHEBI:90598"/>
        <dbReference type="EC" id="2.1.1.77"/>
    </reaction>
</comment>
<comment type="similarity">
    <text evidence="2 7">Belongs to the methyltransferase superfamily. L-isoaspartyl/D-aspartyl protein methyltransferase family.</text>
</comment>
<keyword evidence="9" id="KW-1185">Reference proteome</keyword>
<comment type="subcellular location">
    <subcellularLocation>
        <location evidence="1 7">Cytoplasm</location>
    </subcellularLocation>
</comment>
<evidence type="ECO:0000256" key="1">
    <source>
        <dbReference type="ARBA" id="ARBA00004496"/>
    </source>
</evidence>
<keyword evidence="3 7" id="KW-0963">Cytoplasm</keyword>
<dbReference type="SUPFAM" id="SSF53335">
    <property type="entry name" value="S-adenosyl-L-methionine-dependent methyltransferases"/>
    <property type="match status" value="1"/>
</dbReference>
<dbReference type="HAMAP" id="MF_00090">
    <property type="entry name" value="PIMT"/>
    <property type="match status" value="1"/>
</dbReference>